<evidence type="ECO:0000259" key="6">
    <source>
        <dbReference type="Pfam" id="PF02931"/>
    </source>
</evidence>
<keyword evidence="9" id="KW-1185">Reference proteome</keyword>
<comment type="subcellular location">
    <subcellularLocation>
        <location evidence="1">Membrane</location>
        <topology evidence="1">Multi-pass membrane protein</topology>
    </subcellularLocation>
</comment>
<dbReference type="EMBL" id="JAIWYP010000008">
    <property type="protein sequence ID" value="KAH3780723.1"/>
    <property type="molecule type" value="Genomic_DNA"/>
</dbReference>
<keyword evidence="3 5" id="KW-1133">Transmembrane helix</keyword>
<dbReference type="PANTHER" id="PTHR18945">
    <property type="entry name" value="NEUROTRANSMITTER GATED ION CHANNEL"/>
    <property type="match status" value="1"/>
</dbReference>
<dbReference type="InterPro" id="IPR036719">
    <property type="entry name" value="Neuro-gated_channel_TM_sf"/>
</dbReference>
<keyword evidence="2 5" id="KW-0812">Transmembrane</keyword>
<feature type="transmembrane region" description="Helical" evidence="5">
    <location>
        <begin position="72"/>
        <end position="95"/>
    </location>
</feature>
<accession>A0A9D4IQY6</accession>
<evidence type="ECO:0008006" key="10">
    <source>
        <dbReference type="Google" id="ProtNLM"/>
    </source>
</evidence>
<evidence type="ECO:0000313" key="9">
    <source>
        <dbReference type="Proteomes" id="UP000828390"/>
    </source>
</evidence>
<evidence type="ECO:0000256" key="5">
    <source>
        <dbReference type="SAM" id="Phobius"/>
    </source>
</evidence>
<gene>
    <name evidence="8" type="ORF">DPMN_158544</name>
</gene>
<dbReference type="Pfam" id="PF02932">
    <property type="entry name" value="Neur_chan_memb"/>
    <property type="match status" value="1"/>
</dbReference>
<feature type="domain" description="Neurotransmitter-gated ion-channel transmembrane" evidence="7">
    <location>
        <begin position="78"/>
        <end position="118"/>
    </location>
</feature>
<evidence type="ECO:0000259" key="7">
    <source>
        <dbReference type="Pfam" id="PF02932"/>
    </source>
</evidence>
<evidence type="ECO:0000256" key="4">
    <source>
        <dbReference type="ARBA" id="ARBA00023136"/>
    </source>
</evidence>
<dbReference type="Proteomes" id="UP000828390">
    <property type="component" value="Unassembled WGS sequence"/>
</dbReference>
<name>A0A9D4IQY6_DREPO</name>
<proteinExistence type="predicted"/>
<sequence>MRFWPFDKQTCNIEFMHADFKADKVQLHHLMFDESNYVPNSEWTLEDISATTLTILNFSVIIYSFKLKRESSFNVLTLILPITFFGISSVVVFLLPAESGEKVGFSVTLMLTMTTFLT</sequence>
<dbReference type="InterPro" id="IPR038050">
    <property type="entry name" value="Neuro_actylchol_rec"/>
</dbReference>
<keyword evidence="4 5" id="KW-0472">Membrane</keyword>
<evidence type="ECO:0000256" key="3">
    <source>
        <dbReference type="ARBA" id="ARBA00022989"/>
    </source>
</evidence>
<comment type="caution">
    <text evidence="8">The sequence shown here is derived from an EMBL/GenBank/DDBJ whole genome shotgun (WGS) entry which is preliminary data.</text>
</comment>
<evidence type="ECO:0000313" key="8">
    <source>
        <dbReference type="EMBL" id="KAH3780723.1"/>
    </source>
</evidence>
<dbReference type="InterPro" id="IPR036734">
    <property type="entry name" value="Neur_chan_lig-bd_sf"/>
</dbReference>
<organism evidence="8 9">
    <name type="scientific">Dreissena polymorpha</name>
    <name type="common">Zebra mussel</name>
    <name type="synonym">Mytilus polymorpha</name>
    <dbReference type="NCBI Taxonomy" id="45954"/>
    <lineage>
        <taxon>Eukaryota</taxon>
        <taxon>Metazoa</taxon>
        <taxon>Spiralia</taxon>
        <taxon>Lophotrochozoa</taxon>
        <taxon>Mollusca</taxon>
        <taxon>Bivalvia</taxon>
        <taxon>Autobranchia</taxon>
        <taxon>Heteroconchia</taxon>
        <taxon>Euheterodonta</taxon>
        <taxon>Imparidentia</taxon>
        <taxon>Neoheterodontei</taxon>
        <taxon>Myida</taxon>
        <taxon>Dreissenoidea</taxon>
        <taxon>Dreissenidae</taxon>
        <taxon>Dreissena</taxon>
    </lineage>
</organism>
<dbReference type="GO" id="GO:0004888">
    <property type="term" value="F:transmembrane signaling receptor activity"/>
    <property type="evidence" value="ECO:0007669"/>
    <property type="project" value="InterPro"/>
</dbReference>
<dbReference type="GO" id="GO:0016020">
    <property type="term" value="C:membrane"/>
    <property type="evidence" value="ECO:0007669"/>
    <property type="project" value="UniProtKB-SubCell"/>
</dbReference>
<dbReference type="InterPro" id="IPR006029">
    <property type="entry name" value="Neurotrans-gated_channel_TM"/>
</dbReference>
<protein>
    <recommendedName>
        <fullName evidence="10">Neurotransmitter-gated ion-channel ligand-binding domain-containing protein</fullName>
    </recommendedName>
</protein>
<dbReference type="SUPFAM" id="SSF63712">
    <property type="entry name" value="Nicotinic receptor ligand binding domain-like"/>
    <property type="match status" value="1"/>
</dbReference>
<dbReference type="Pfam" id="PF02931">
    <property type="entry name" value="Neur_chan_LBD"/>
    <property type="match status" value="1"/>
</dbReference>
<dbReference type="InterPro" id="IPR006202">
    <property type="entry name" value="Neur_chan_lig-bd"/>
</dbReference>
<reference evidence="8" key="1">
    <citation type="journal article" date="2019" name="bioRxiv">
        <title>The Genome of the Zebra Mussel, Dreissena polymorpha: A Resource for Invasive Species Research.</title>
        <authorList>
            <person name="McCartney M.A."/>
            <person name="Auch B."/>
            <person name="Kono T."/>
            <person name="Mallez S."/>
            <person name="Zhang Y."/>
            <person name="Obille A."/>
            <person name="Becker A."/>
            <person name="Abrahante J.E."/>
            <person name="Garbe J."/>
            <person name="Badalamenti J.P."/>
            <person name="Herman A."/>
            <person name="Mangelson H."/>
            <person name="Liachko I."/>
            <person name="Sullivan S."/>
            <person name="Sone E.D."/>
            <person name="Koren S."/>
            <person name="Silverstein K.A.T."/>
            <person name="Beckman K.B."/>
            <person name="Gohl D.M."/>
        </authorList>
    </citation>
    <scope>NUCLEOTIDE SEQUENCE</scope>
    <source>
        <strain evidence="8">Duluth1</strain>
        <tissue evidence="8">Whole animal</tissue>
    </source>
</reference>
<reference evidence="8" key="2">
    <citation type="submission" date="2020-11" db="EMBL/GenBank/DDBJ databases">
        <authorList>
            <person name="McCartney M.A."/>
            <person name="Auch B."/>
            <person name="Kono T."/>
            <person name="Mallez S."/>
            <person name="Becker A."/>
            <person name="Gohl D.M."/>
            <person name="Silverstein K.A.T."/>
            <person name="Koren S."/>
            <person name="Bechman K.B."/>
            <person name="Herman A."/>
            <person name="Abrahante J.E."/>
            <person name="Garbe J."/>
        </authorList>
    </citation>
    <scope>NUCLEOTIDE SEQUENCE</scope>
    <source>
        <strain evidence="8">Duluth1</strain>
        <tissue evidence="8">Whole animal</tissue>
    </source>
</reference>
<dbReference type="AlphaFoldDB" id="A0A9D4IQY6"/>
<feature type="domain" description="Neurotransmitter-gated ion-channel ligand-binding" evidence="6">
    <location>
        <begin position="2"/>
        <end position="70"/>
    </location>
</feature>
<evidence type="ECO:0000256" key="2">
    <source>
        <dbReference type="ARBA" id="ARBA00022692"/>
    </source>
</evidence>
<dbReference type="Gene3D" id="1.20.58.390">
    <property type="entry name" value="Neurotransmitter-gated ion-channel transmembrane domain"/>
    <property type="match status" value="1"/>
</dbReference>
<evidence type="ECO:0000256" key="1">
    <source>
        <dbReference type="ARBA" id="ARBA00004141"/>
    </source>
</evidence>
<dbReference type="Gene3D" id="2.70.170.10">
    <property type="entry name" value="Neurotransmitter-gated ion-channel ligand-binding domain"/>
    <property type="match status" value="1"/>
</dbReference>
<dbReference type="InterPro" id="IPR006201">
    <property type="entry name" value="Neur_channel"/>
</dbReference>
<dbReference type="GO" id="GO:0005230">
    <property type="term" value="F:extracellular ligand-gated monoatomic ion channel activity"/>
    <property type="evidence" value="ECO:0007669"/>
    <property type="project" value="InterPro"/>
</dbReference>
<dbReference type="SUPFAM" id="SSF90112">
    <property type="entry name" value="Neurotransmitter-gated ion-channel transmembrane pore"/>
    <property type="match status" value="1"/>
</dbReference>